<protein>
    <recommendedName>
        <fullName evidence="4">Protein SDS23</fullName>
    </recommendedName>
    <alternativeName>
        <fullName evidence="5">Protein sds23</fullName>
    </alternativeName>
</protein>
<feature type="domain" description="CBS" evidence="12">
    <location>
        <begin position="162"/>
        <end position="221"/>
    </location>
</feature>
<dbReference type="Pfam" id="PF00571">
    <property type="entry name" value="CBS"/>
    <property type="match status" value="2"/>
</dbReference>
<dbReference type="InterPro" id="IPR050511">
    <property type="entry name" value="AMPK_gamma/SDS23_families"/>
</dbReference>
<accession>A0AAE8N2G1</accession>
<dbReference type="Proteomes" id="UP001187682">
    <property type="component" value="Unassembled WGS sequence"/>
</dbReference>
<evidence type="ECO:0000313" key="13">
    <source>
        <dbReference type="EMBL" id="SPO05090.1"/>
    </source>
</evidence>
<dbReference type="GO" id="GO:0042149">
    <property type="term" value="P:cellular response to glucose starvation"/>
    <property type="evidence" value="ECO:0007669"/>
    <property type="project" value="UniProtKB-UniRule"/>
</dbReference>
<dbReference type="SMART" id="SM00116">
    <property type="entry name" value="CBS"/>
    <property type="match status" value="3"/>
</dbReference>
<dbReference type="PANTHER" id="PTHR13780">
    <property type="entry name" value="AMP-ACTIVATED PROTEIN KINASE, GAMMA REGULATORY SUBUNIT"/>
    <property type="match status" value="1"/>
</dbReference>
<evidence type="ECO:0000256" key="3">
    <source>
        <dbReference type="ARBA" id="ARBA00006624"/>
    </source>
</evidence>
<name>A0AAE8N2G1_9PEZI</name>
<dbReference type="GO" id="GO:0030071">
    <property type="term" value="P:regulation of mitotic metaphase/anaphase transition"/>
    <property type="evidence" value="ECO:0007669"/>
    <property type="project" value="InterPro"/>
</dbReference>
<comment type="similarity">
    <text evidence="3 9">Belongs to the SDS23 family.</text>
</comment>
<evidence type="ECO:0000256" key="1">
    <source>
        <dbReference type="ARBA" id="ARBA00002656"/>
    </source>
</evidence>
<dbReference type="GO" id="GO:0004865">
    <property type="term" value="F:protein serine/threonine phosphatase inhibitor activity"/>
    <property type="evidence" value="ECO:0007669"/>
    <property type="project" value="TreeGrafter"/>
</dbReference>
<dbReference type="AlphaFoldDB" id="A0AAE8N2G1"/>
<comment type="caution">
    <text evidence="13">The sequence shown here is derived from an EMBL/GenBank/DDBJ whole genome shotgun (WGS) entry which is preliminary data.</text>
</comment>
<keyword evidence="14" id="KW-1185">Reference proteome</keyword>
<dbReference type="InterPro" id="IPR016711">
    <property type="entry name" value="Ssd23"/>
</dbReference>
<evidence type="ECO:0000256" key="4">
    <source>
        <dbReference type="ARBA" id="ARBA00014106"/>
    </source>
</evidence>
<feature type="region of interest" description="Disordered" evidence="11">
    <location>
        <begin position="1"/>
        <end position="46"/>
    </location>
</feature>
<dbReference type="SUPFAM" id="SSF54631">
    <property type="entry name" value="CBS-domain pair"/>
    <property type="match status" value="2"/>
</dbReference>
<feature type="region of interest" description="Disordered" evidence="11">
    <location>
        <begin position="347"/>
        <end position="380"/>
    </location>
</feature>
<dbReference type="EMBL" id="ONZQ02000012">
    <property type="protein sequence ID" value="SPO05090.1"/>
    <property type="molecule type" value="Genomic_DNA"/>
</dbReference>
<keyword evidence="7" id="KW-0677">Repeat</keyword>
<evidence type="ECO:0000256" key="9">
    <source>
        <dbReference type="PIRNR" id="PIRNR018148"/>
    </source>
</evidence>
<reference evidence="13" key="1">
    <citation type="submission" date="2018-03" db="EMBL/GenBank/DDBJ databases">
        <authorList>
            <person name="Guldener U."/>
        </authorList>
    </citation>
    <scope>NUCLEOTIDE SEQUENCE</scope>
</reference>
<evidence type="ECO:0000256" key="2">
    <source>
        <dbReference type="ARBA" id="ARBA00004496"/>
    </source>
</evidence>
<feature type="compositionally biased region" description="Pro residues" evidence="11">
    <location>
        <begin position="351"/>
        <end position="361"/>
    </location>
</feature>
<dbReference type="PIRSF" id="PIRSF018148">
    <property type="entry name" value="UCP018148_CBS_YBR214w"/>
    <property type="match status" value="1"/>
</dbReference>
<evidence type="ECO:0000256" key="11">
    <source>
        <dbReference type="SAM" id="MobiDB-lite"/>
    </source>
</evidence>
<feature type="compositionally biased region" description="Polar residues" evidence="11">
    <location>
        <begin position="1"/>
        <end position="10"/>
    </location>
</feature>
<sequence>MTSPHRQSFADNLRNMPPSPRAQRHPSFTGAPPATVQDLFSLPPSQKMADPRFAGRDWQDILIGELASPSDVKWATMDTTVEEATMTLVKDNPANVVLVRPDDGETNKADVSTFDYNDLNAYLLVVVGLATPDEENVALYDDIASKGQEGVPIPLRSIQSFCRKQSLVTLSSTETLDKAIEVLGGGIHRILVSDDSGSIVGILNQLTLIEFFWSEGVHFPNIERLYPIQLRDLGIASKQVLAVNSDSALAVALTLMYNEGLTSVAIVDNGSNVVGNISSVDVRLLTNAASAPLLQSSCMHFISVILNERGIERGRDPFPVFHVNPYSTLAHTVAKLVATRSHRMWVVDPSSPSPPTPPTASPAPAVVVPGTNSAPQSPAPGASFGSIAASALPGAHLSGRLSGVVSLTDILNLFAKSSGLNPSDPSEQRARRRRSSSSSVRPSIDSGRASSDIRR</sequence>
<gene>
    <name evidence="13" type="ORF">DNG_07775</name>
</gene>
<feature type="compositionally biased region" description="Low complexity" evidence="11">
    <location>
        <begin position="436"/>
        <end position="448"/>
    </location>
</feature>
<organism evidence="13 14">
    <name type="scientific">Cephalotrichum gorgonifer</name>
    <dbReference type="NCBI Taxonomy" id="2041049"/>
    <lineage>
        <taxon>Eukaryota</taxon>
        <taxon>Fungi</taxon>
        <taxon>Dikarya</taxon>
        <taxon>Ascomycota</taxon>
        <taxon>Pezizomycotina</taxon>
        <taxon>Sordariomycetes</taxon>
        <taxon>Hypocreomycetidae</taxon>
        <taxon>Microascales</taxon>
        <taxon>Microascaceae</taxon>
        <taxon>Cephalotrichum</taxon>
    </lineage>
</organism>
<dbReference type="Gene3D" id="3.10.580.10">
    <property type="entry name" value="CBS-domain"/>
    <property type="match status" value="2"/>
</dbReference>
<comment type="function">
    <text evidence="1 9">Involved in DNA replication and cell separation.</text>
</comment>
<dbReference type="CDD" id="cd02205">
    <property type="entry name" value="CBS_pair_SF"/>
    <property type="match status" value="1"/>
</dbReference>
<evidence type="ECO:0000256" key="5">
    <source>
        <dbReference type="ARBA" id="ARBA00020584"/>
    </source>
</evidence>
<dbReference type="PROSITE" id="PS51371">
    <property type="entry name" value="CBS"/>
    <property type="match status" value="1"/>
</dbReference>
<dbReference type="GO" id="GO:0005737">
    <property type="term" value="C:cytoplasm"/>
    <property type="evidence" value="ECO:0007669"/>
    <property type="project" value="UniProtKB-SubCell"/>
</dbReference>
<evidence type="ECO:0000313" key="14">
    <source>
        <dbReference type="Proteomes" id="UP001187682"/>
    </source>
</evidence>
<keyword evidence="8 10" id="KW-0129">CBS domain</keyword>
<comment type="subcellular location">
    <subcellularLocation>
        <location evidence="2 9">Cytoplasm</location>
    </subcellularLocation>
</comment>
<evidence type="ECO:0000256" key="7">
    <source>
        <dbReference type="ARBA" id="ARBA00022737"/>
    </source>
</evidence>
<dbReference type="InterPro" id="IPR000644">
    <property type="entry name" value="CBS_dom"/>
</dbReference>
<evidence type="ECO:0000256" key="6">
    <source>
        <dbReference type="ARBA" id="ARBA00022490"/>
    </source>
</evidence>
<proteinExistence type="inferred from homology"/>
<evidence type="ECO:0000256" key="8">
    <source>
        <dbReference type="ARBA" id="ARBA00023122"/>
    </source>
</evidence>
<feature type="region of interest" description="Disordered" evidence="11">
    <location>
        <begin position="416"/>
        <end position="455"/>
    </location>
</feature>
<evidence type="ECO:0000256" key="10">
    <source>
        <dbReference type="PROSITE-ProRule" id="PRU00703"/>
    </source>
</evidence>
<dbReference type="InterPro" id="IPR046342">
    <property type="entry name" value="CBS_dom_sf"/>
</dbReference>
<keyword evidence="6 9" id="KW-0963">Cytoplasm</keyword>
<evidence type="ECO:0000259" key="12">
    <source>
        <dbReference type="PROSITE" id="PS51371"/>
    </source>
</evidence>
<dbReference type="PANTHER" id="PTHR13780:SF36">
    <property type="entry name" value="CBS DOMAIN-CONTAINING PROTEIN"/>
    <property type="match status" value="1"/>
</dbReference>